<dbReference type="InterPro" id="IPR029016">
    <property type="entry name" value="GAF-like_dom_sf"/>
</dbReference>
<dbReference type="CDD" id="cd00082">
    <property type="entry name" value="HisKA"/>
    <property type="match status" value="1"/>
</dbReference>
<evidence type="ECO:0000313" key="10">
    <source>
        <dbReference type="Proteomes" id="UP001139451"/>
    </source>
</evidence>
<dbReference type="PANTHER" id="PTHR43711:SF1">
    <property type="entry name" value="HISTIDINE KINASE 1"/>
    <property type="match status" value="1"/>
</dbReference>
<dbReference type="InterPro" id="IPR003661">
    <property type="entry name" value="HisK_dim/P_dom"/>
</dbReference>
<dbReference type="InterPro" id="IPR004358">
    <property type="entry name" value="Sig_transdc_His_kin-like_C"/>
</dbReference>
<dbReference type="AlphaFoldDB" id="A0A9X2HRA2"/>
<organism evidence="9 10">
    <name type="scientific">Sphingomonas tagetis</name>
    <dbReference type="NCBI Taxonomy" id="2949092"/>
    <lineage>
        <taxon>Bacteria</taxon>
        <taxon>Pseudomonadati</taxon>
        <taxon>Pseudomonadota</taxon>
        <taxon>Alphaproteobacteria</taxon>
        <taxon>Sphingomonadales</taxon>
        <taxon>Sphingomonadaceae</taxon>
        <taxon>Sphingomonas</taxon>
    </lineage>
</organism>
<accession>A0A9X2HRA2</accession>
<keyword evidence="3" id="KW-0597">Phosphoprotein</keyword>
<dbReference type="PANTHER" id="PTHR43711">
    <property type="entry name" value="TWO-COMPONENT HISTIDINE KINASE"/>
    <property type="match status" value="1"/>
</dbReference>
<dbReference type="InterPro" id="IPR035965">
    <property type="entry name" value="PAS-like_dom_sf"/>
</dbReference>
<dbReference type="InterPro" id="IPR003594">
    <property type="entry name" value="HATPase_dom"/>
</dbReference>
<dbReference type="InterPro" id="IPR005467">
    <property type="entry name" value="His_kinase_dom"/>
</dbReference>
<evidence type="ECO:0000256" key="6">
    <source>
        <dbReference type="ARBA" id="ARBA00023012"/>
    </source>
</evidence>
<dbReference type="InterPro" id="IPR036097">
    <property type="entry name" value="HisK_dim/P_sf"/>
</dbReference>
<dbReference type="GO" id="GO:0005524">
    <property type="term" value="F:ATP binding"/>
    <property type="evidence" value="ECO:0007669"/>
    <property type="project" value="UniProtKB-KW"/>
</dbReference>
<dbReference type="Gene3D" id="3.30.450.40">
    <property type="match status" value="1"/>
</dbReference>
<dbReference type="Pfam" id="PF02518">
    <property type="entry name" value="HATPase_c"/>
    <property type="match status" value="1"/>
</dbReference>
<evidence type="ECO:0000256" key="3">
    <source>
        <dbReference type="ARBA" id="ARBA00022553"/>
    </source>
</evidence>
<dbReference type="Proteomes" id="UP001139451">
    <property type="component" value="Unassembled WGS sequence"/>
</dbReference>
<dbReference type="FunFam" id="3.30.565.10:FF:000006">
    <property type="entry name" value="Sensor histidine kinase WalK"/>
    <property type="match status" value="1"/>
</dbReference>
<dbReference type="SUPFAM" id="SSF55874">
    <property type="entry name" value="ATPase domain of HSP90 chaperone/DNA topoisomerase II/histidine kinase"/>
    <property type="match status" value="1"/>
</dbReference>
<protein>
    <recommendedName>
        <fullName evidence="2">histidine kinase</fullName>
        <ecNumber evidence="2">2.7.13.3</ecNumber>
    </recommendedName>
</protein>
<evidence type="ECO:0000256" key="4">
    <source>
        <dbReference type="ARBA" id="ARBA00022679"/>
    </source>
</evidence>
<reference evidence="9" key="1">
    <citation type="submission" date="2022-05" db="EMBL/GenBank/DDBJ databases">
        <title>Sphingomonas sp. strain MG17 Genome sequencing and assembly.</title>
        <authorList>
            <person name="Kim I."/>
        </authorList>
    </citation>
    <scope>NUCLEOTIDE SEQUENCE</scope>
    <source>
        <strain evidence="9">MG17</strain>
    </source>
</reference>
<dbReference type="Pfam" id="PF01590">
    <property type="entry name" value="GAF"/>
    <property type="match status" value="1"/>
</dbReference>
<keyword evidence="10" id="KW-1185">Reference proteome</keyword>
<keyword evidence="9" id="KW-0547">Nucleotide-binding</keyword>
<dbReference type="InterPro" id="IPR003018">
    <property type="entry name" value="GAF"/>
</dbReference>
<feature type="domain" description="Histidine kinase" evidence="7">
    <location>
        <begin position="318"/>
        <end position="537"/>
    </location>
</feature>
<dbReference type="SMART" id="SM00388">
    <property type="entry name" value="HisKA"/>
    <property type="match status" value="1"/>
</dbReference>
<dbReference type="SMART" id="SM00065">
    <property type="entry name" value="GAF"/>
    <property type="match status" value="1"/>
</dbReference>
<dbReference type="SMART" id="SM00091">
    <property type="entry name" value="PAS"/>
    <property type="match status" value="1"/>
</dbReference>
<evidence type="ECO:0000259" key="8">
    <source>
        <dbReference type="PROSITE" id="PS50112"/>
    </source>
</evidence>
<evidence type="ECO:0000256" key="1">
    <source>
        <dbReference type="ARBA" id="ARBA00000085"/>
    </source>
</evidence>
<keyword evidence="6" id="KW-0902">Two-component regulatory system</keyword>
<dbReference type="Gene3D" id="3.30.565.10">
    <property type="entry name" value="Histidine kinase-like ATPase, C-terminal domain"/>
    <property type="match status" value="1"/>
</dbReference>
<dbReference type="Gene3D" id="1.10.287.130">
    <property type="match status" value="1"/>
</dbReference>
<dbReference type="GO" id="GO:0000155">
    <property type="term" value="F:phosphorelay sensor kinase activity"/>
    <property type="evidence" value="ECO:0007669"/>
    <property type="project" value="InterPro"/>
</dbReference>
<dbReference type="PROSITE" id="PS50109">
    <property type="entry name" value="HIS_KIN"/>
    <property type="match status" value="1"/>
</dbReference>
<keyword evidence="9" id="KW-0067">ATP-binding</keyword>
<evidence type="ECO:0000256" key="2">
    <source>
        <dbReference type="ARBA" id="ARBA00012438"/>
    </source>
</evidence>
<dbReference type="InterPro" id="IPR036890">
    <property type="entry name" value="HATPase_C_sf"/>
</dbReference>
<evidence type="ECO:0000256" key="5">
    <source>
        <dbReference type="ARBA" id="ARBA00022777"/>
    </source>
</evidence>
<feature type="domain" description="PAS" evidence="8">
    <location>
        <begin position="189"/>
        <end position="231"/>
    </location>
</feature>
<dbReference type="Gene3D" id="3.30.450.20">
    <property type="entry name" value="PAS domain"/>
    <property type="match status" value="1"/>
</dbReference>
<dbReference type="SUPFAM" id="SSF47384">
    <property type="entry name" value="Homodimeric domain of signal transducing histidine kinase"/>
    <property type="match status" value="1"/>
</dbReference>
<evidence type="ECO:0000313" key="9">
    <source>
        <dbReference type="EMBL" id="MCP3731150.1"/>
    </source>
</evidence>
<dbReference type="InterPro" id="IPR000014">
    <property type="entry name" value="PAS"/>
</dbReference>
<gene>
    <name evidence="9" type="ORF">M9978_11995</name>
</gene>
<dbReference type="CDD" id="cd00075">
    <property type="entry name" value="HATPase"/>
    <property type="match status" value="1"/>
</dbReference>
<dbReference type="EC" id="2.7.13.3" evidence="2"/>
<comment type="catalytic activity">
    <reaction evidence="1">
        <text>ATP + protein L-histidine = ADP + protein N-phospho-L-histidine.</text>
        <dbReference type="EC" id="2.7.13.3"/>
    </reaction>
</comment>
<dbReference type="PRINTS" id="PR00344">
    <property type="entry name" value="BCTRLSENSOR"/>
</dbReference>
<dbReference type="SMART" id="SM00387">
    <property type="entry name" value="HATPase_c"/>
    <property type="match status" value="1"/>
</dbReference>
<dbReference type="InterPro" id="IPR050736">
    <property type="entry name" value="Sensor_HK_Regulatory"/>
</dbReference>
<dbReference type="EMBL" id="JAMLDX010000008">
    <property type="protein sequence ID" value="MCP3731150.1"/>
    <property type="molecule type" value="Genomic_DNA"/>
</dbReference>
<dbReference type="Pfam" id="PF00512">
    <property type="entry name" value="HisKA"/>
    <property type="match status" value="1"/>
</dbReference>
<dbReference type="SUPFAM" id="SSF55781">
    <property type="entry name" value="GAF domain-like"/>
    <property type="match status" value="1"/>
</dbReference>
<dbReference type="Pfam" id="PF12860">
    <property type="entry name" value="PAS_7"/>
    <property type="match status" value="1"/>
</dbReference>
<dbReference type="CDD" id="cd00130">
    <property type="entry name" value="PAS"/>
    <property type="match status" value="1"/>
</dbReference>
<keyword evidence="4" id="KW-0808">Transferase</keyword>
<evidence type="ECO:0000259" key="7">
    <source>
        <dbReference type="PROSITE" id="PS50109"/>
    </source>
</evidence>
<name>A0A9X2HRA2_9SPHN</name>
<dbReference type="SUPFAM" id="SSF55785">
    <property type="entry name" value="PYP-like sensor domain (PAS domain)"/>
    <property type="match status" value="1"/>
</dbReference>
<sequence>MASAPPESLPEIDWPRPPIPANEAHRLRAIERYKLGGIGREPAFDRVTRLAAELFDVPMSLVSIIGSDMQCFRGACGMDATGTPRDEAFCAFAILSDEVMVVPDTHLDPRFIRHPFVLNDPFVRFYAGAPLRIGGLALGTLCLVDSKPRSFGAAEQRRLAALAETVVDMIELRVDRFAAEAHRQRTVEERELLTLTVENVSEGVALFDGDLRLTLWNEAFCELFAYTPDEIREGMGADELMRLTARRGELGPGDPDLIVAAFVASIKASTGRDIEVQRARRVLDVRRRTISGGRFILTVRDVTHDRQIARLKDELVSTVSHELRTPLTAISGALGLMASGAAGALPERAGRLVTVGYRNAERLATLVNDLLDMDKLQSGKLSFNFASGDLGALLAEAVEQNQPYAERFGVTLDLVLPDAPVAAHFDHLRVMQVVTNLLSNAAKFSPEGGQVRISLGVDGDTARISVADDGPGISPEFRKRLFDRFAQEDGAHQNKHAGTGLGLAISQGIAQAHGGGITLDDAAGPGATFHLTLPLAGPGEH</sequence>
<proteinExistence type="predicted"/>
<comment type="caution">
    <text evidence="9">The sequence shown here is derived from an EMBL/GenBank/DDBJ whole genome shotgun (WGS) entry which is preliminary data.</text>
</comment>
<dbReference type="PROSITE" id="PS50112">
    <property type="entry name" value="PAS"/>
    <property type="match status" value="1"/>
</dbReference>
<keyword evidence="5" id="KW-0418">Kinase</keyword>